<name>A0ABD0WKF0_UMBPY</name>
<feature type="compositionally biased region" description="Basic and acidic residues" evidence="1">
    <location>
        <begin position="145"/>
        <end position="154"/>
    </location>
</feature>
<accession>A0ABD0WKF0</accession>
<comment type="caution">
    <text evidence="2">The sequence shown here is derived from an EMBL/GenBank/DDBJ whole genome shotgun (WGS) entry which is preliminary data.</text>
</comment>
<feature type="compositionally biased region" description="Basic and acidic residues" evidence="1">
    <location>
        <begin position="644"/>
        <end position="657"/>
    </location>
</feature>
<feature type="compositionally biased region" description="Polar residues" evidence="1">
    <location>
        <begin position="329"/>
        <end position="344"/>
    </location>
</feature>
<feature type="compositionally biased region" description="Acidic residues" evidence="1">
    <location>
        <begin position="317"/>
        <end position="326"/>
    </location>
</feature>
<reference evidence="2 3" key="1">
    <citation type="submission" date="2024-06" db="EMBL/GenBank/DDBJ databases">
        <authorList>
            <person name="Pan Q."/>
            <person name="Wen M."/>
            <person name="Jouanno E."/>
            <person name="Zahm M."/>
            <person name="Klopp C."/>
            <person name="Cabau C."/>
            <person name="Louis A."/>
            <person name="Berthelot C."/>
            <person name="Parey E."/>
            <person name="Roest Crollius H."/>
            <person name="Montfort J."/>
            <person name="Robinson-Rechavi M."/>
            <person name="Bouchez O."/>
            <person name="Lampietro C."/>
            <person name="Lopez Roques C."/>
            <person name="Donnadieu C."/>
            <person name="Postlethwait J."/>
            <person name="Bobe J."/>
            <person name="Verreycken H."/>
            <person name="Guiguen Y."/>
        </authorList>
    </citation>
    <scope>NUCLEOTIDE SEQUENCE [LARGE SCALE GENOMIC DNA]</scope>
    <source>
        <strain evidence="2">Up_M1</strain>
        <tissue evidence="2">Testis</tissue>
    </source>
</reference>
<feature type="compositionally biased region" description="Acidic residues" evidence="1">
    <location>
        <begin position="539"/>
        <end position="549"/>
    </location>
</feature>
<feature type="compositionally biased region" description="Acidic residues" evidence="1">
    <location>
        <begin position="505"/>
        <end position="524"/>
    </location>
</feature>
<feature type="compositionally biased region" description="Polar residues" evidence="1">
    <location>
        <begin position="410"/>
        <end position="420"/>
    </location>
</feature>
<protein>
    <submittedName>
        <fullName evidence="2">Uncharacterized protein</fullName>
    </submittedName>
</protein>
<feature type="compositionally biased region" description="Polar residues" evidence="1">
    <location>
        <begin position="294"/>
        <end position="310"/>
    </location>
</feature>
<feature type="compositionally biased region" description="Basic and acidic residues" evidence="1">
    <location>
        <begin position="494"/>
        <end position="504"/>
    </location>
</feature>
<dbReference type="EMBL" id="JAGEUA010000006">
    <property type="protein sequence ID" value="KAL0973857.1"/>
    <property type="molecule type" value="Genomic_DNA"/>
</dbReference>
<gene>
    <name evidence="2" type="ORF">UPYG_G00212110</name>
</gene>
<sequence>MTSWFVNCAKDNQRASTKHGSESLLQSECRRMELQTELVTLQRDQRLSRVVRLQSRWQELSEMECRAQLQNRQLMQAFDRAQDTLRDMVTRNAAMNTIRVEYERHLEGSYPRWQQQFNEKKLLAQRKRREQQLMECLRRMEEDLGEGRVAKNPKEAQPSLSSSHANILQNTTPPQDQSRQNGHQDYIQDSSILSNIQSSWLVQACSQLSDYHTRMPYNCQRGDLSRQPSVLFRPYDPQPLSPIQPYPVQHPPQSYSIPTGGPHIRVRQETLPTGYPMPRPSIVAAEGHPFIVSGNTQTFWTSPSMPNTNGRRMVEGEDKDSEEQEDSAAPSSVRESTVGKTQRTGGRKHPTHELDIKPVRLSTGHGETSENSSRSSSQASKESVSRRGGRQRKGNAGRPGQRYPVGSGEVSLSPSLVQSSEADESSPEAQGNRGIRQPGGQENALRPEGPGSPRERLTGQRASEDQQELKSIENVRESNEEATGMEEECLETAKGCEGEERGGEETEEDEEGSAEVEEASEEEEQCSHYADENSAGGECDNEEEHDSDDSIISPPGNRSCRVLAEEEEEEEVICDDDDGKDGQAGHDGKAKVYSWSADPCPEEDDDIESLLAPILMSQGNKEEEKNEKAMIKAEAISEDFENDSEVKAVDKKTKANQETESDESDHFYD</sequence>
<evidence type="ECO:0000256" key="1">
    <source>
        <dbReference type="SAM" id="MobiDB-lite"/>
    </source>
</evidence>
<feature type="compositionally biased region" description="Acidic residues" evidence="1">
    <location>
        <begin position="565"/>
        <end position="579"/>
    </location>
</feature>
<feature type="region of interest" description="Disordered" evidence="1">
    <location>
        <begin position="635"/>
        <end position="669"/>
    </location>
</feature>
<feature type="region of interest" description="Disordered" evidence="1">
    <location>
        <begin position="145"/>
        <end position="183"/>
    </location>
</feature>
<organism evidence="2 3">
    <name type="scientific">Umbra pygmaea</name>
    <name type="common">Eastern mudminnow</name>
    <dbReference type="NCBI Taxonomy" id="75934"/>
    <lineage>
        <taxon>Eukaryota</taxon>
        <taxon>Metazoa</taxon>
        <taxon>Chordata</taxon>
        <taxon>Craniata</taxon>
        <taxon>Vertebrata</taxon>
        <taxon>Euteleostomi</taxon>
        <taxon>Actinopterygii</taxon>
        <taxon>Neopterygii</taxon>
        <taxon>Teleostei</taxon>
        <taxon>Protacanthopterygii</taxon>
        <taxon>Esociformes</taxon>
        <taxon>Umbridae</taxon>
        <taxon>Umbra</taxon>
    </lineage>
</organism>
<proteinExistence type="predicted"/>
<feature type="compositionally biased region" description="Basic and acidic residues" evidence="1">
    <location>
        <begin position="580"/>
        <end position="590"/>
    </location>
</feature>
<dbReference type="Proteomes" id="UP001557470">
    <property type="component" value="Unassembled WGS sequence"/>
</dbReference>
<feature type="region of interest" description="Disordered" evidence="1">
    <location>
        <begin position="294"/>
        <end position="605"/>
    </location>
</feature>
<feature type="compositionally biased region" description="Basic and acidic residues" evidence="1">
    <location>
        <begin position="453"/>
        <end position="479"/>
    </location>
</feature>
<keyword evidence="3" id="KW-1185">Reference proteome</keyword>
<dbReference type="AlphaFoldDB" id="A0ABD0WKF0"/>
<feature type="compositionally biased region" description="Polar residues" evidence="1">
    <location>
        <begin position="158"/>
        <end position="183"/>
    </location>
</feature>
<evidence type="ECO:0000313" key="3">
    <source>
        <dbReference type="Proteomes" id="UP001557470"/>
    </source>
</evidence>
<evidence type="ECO:0000313" key="2">
    <source>
        <dbReference type="EMBL" id="KAL0973857.1"/>
    </source>
</evidence>
<feature type="compositionally biased region" description="Low complexity" evidence="1">
    <location>
        <begin position="369"/>
        <end position="382"/>
    </location>
</feature>